<organism evidence="1 2">
    <name type="scientific">Gossypium australe</name>
    <dbReference type="NCBI Taxonomy" id="47621"/>
    <lineage>
        <taxon>Eukaryota</taxon>
        <taxon>Viridiplantae</taxon>
        <taxon>Streptophyta</taxon>
        <taxon>Embryophyta</taxon>
        <taxon>Tracheophyta</taxon>
        <taxon>Spermatophyta</taxon>
        <taxon>Magnoliopsida</taxon>
        <taxon>eudicotyledons</taxon>
        <taxon>Gunneridae</taxon>
        <taxon>Pentapetalae</taxon>
        <taxon>rosids</taxon>
        <taxon>malvids</taxon>
        <taxon>Malvales</taxon>
        <taxon>Malvaceae</taxon>
        <taxon>Malvoideae</taxon>
        <taxon>Gossypium</taxon>
    </lineage>
</organism>
<gene>
    <name evidence="1" type="ORF">EPI10_024173</name>
</gene>
<protein>
    <submittedName>
        <fullName evidence="1">Dephospho-CoA kinase</fullName>
    </submittedName>
</protein>
<dbReference type="OrthoDB" id="992533at2759"/>
<comment type="caution">
    <text evidence="1">The sequence shown here is derived from an EMBL/GenBank/DDBJ whole genome shotgun (WGS) entry which is preliminary data.</text>
</comment>
<evidence type="ECO:0000313" key="2">
    <source>
        <dbReference type="Proteomes" id="UP000325315"/>
    </source>
</evidence>
<dbReference type="AlphaFoldDB" id="A0A5B6VXV8"/>
<sequence>MLKGKGNSSFGWDEHMRMVVAEDVLWNSYITTGKYVQTTIDIVEEIDAENVATAKNLEEGSNDHRCEANVSLDKMHILPTQAQLSKLNQDDSTFSKKKKKRDF</sequence>
<accession>A0A5B6VXV8</accession>
<dbReference type="Proteomes" id="UP000325315">
    <property type="component" value="Unassembled WGS sequence"/>
</dbReference>
<keyword evidence="2" id="KW-1185">Reference proteome</keyword>
<proteinExistence type="predicted"/>
<reference evidence="2" key="1">
    <citation type="journal article" date="2019" name="Plant Biotechnol. J.">
        <title>Genome sequencing of the Australian wild diploid species Gossypium australe highlights disease resistance and delayed gland morphogenesis.</title>
        <authorList>
            <person name="Cai Y."/>
            <person name="Cai X."/>
            <person name="Wang Q."/>
            <person name="Wang P."/>
            <person name="Zhang Y."/>
            <person name="Cai C."/>
            <person name="Xu Y."/>
            <person name="Wang K."/>
            <person name="Zhou Z."/>
            <person name="Wang C."/>
            <person name="Geng S."/>
            <person name="Li B."/>
            <person name="Dong Q."/>
            <person name="Hou Y."/>
            <person name="Wang H."/>
            <person name="Ai P."/>
            <person name="Liu Z."/>
            <person name="Yi F."/>
            <person name="Sun M."/>
            <person name="An G."/>
            <person name="Cheng J."/>
            <person name="Zhang Y."/>
            <person name="Shi Q."/>
            <person name="Xie Y."/>
            <person name="Shi X."/>
            <person name="Chang Y."/>
            <person name="Huang F."/>
            <person name="Chen Y."/>
            <person name="Hong S."/>
            <person name="Mi L."/>
            <person name="Sun Q."/>
            <person name="Zhang L."/>
            <person name="Zhou B."/>
            <person name="Peng R."/>
            <person name="Zhang X."/>
            <person name="Liu F."/>
        </authorList>
    </citation>
    <scope>NUCLEOTIDE SEQUENCE [LARGE SCALE GENOMIC DNA]</scope>
    <source>
        <strain evidence="2">cv. PA1801</strain>
    </source>
</reference>
<name>A0A5B6VXV8_9ROSI</name>
<evidence type="ECO:0000313" key="1">
    <source>
        <dbReference type="EMBL" id="KAA3473824.1"/>
    </source>
</evidence>
<keyword evidence="1" id="KW-0418">Kinase</keyword>
<dbReference type="GO" id="GO:0016301">
    <property type="term" value="F:kinase activity"/>
    <property type="evidence" value="ECO:0007669"/>
    <property type="project" value="UniProtKB-KW"/>
</dbReference>
<keyword evidence="1" id="KW-0808">Transferase</keyword>
<dbReference type="EMBL" id="SMMG02000005">
    <property type="protein sequence ID" value="KAA3473824.1"/>
    <property type="molecule type" value="Genomic_DNA"/>
</dbReference>